<reference evidence="2 3" key="1">
    <citation type="submission" date="2021-12" db="EMBL/GenBank/DDBJ databases">
        <title>High titer production of polyol ester of fatty acids by Rhodotorula paludigena BS15 towards product separation-free biomass refinery.</title>
        <authorList>
            <person name="Mano J."/>
            <person name="Ono H."/>
            <person name="Tanaka T."/>
            <person name="Naito K."/>
            <person name="Sushida H."/>
            <person name="Ike M."/>
            <person name="Tokuyasu K."/>
            <person name="Kitaoka M."/>
        </authorList>
    </citation>
    <scope>NUCLEOTIDE SEQUENCE [LARGE SCALE GENOMIC DNA]</scope>
    <source>
        <strain evidence="2 3">BS15</strain>
    </source>
</reference>
<feature type="compositionally biased region" description="Basic residues" evidence="1">
    <location>
        <begin position="86"/>
        <end position="96"/>
    </location>
</feature>
<dbReference type="EMBL" id="BQKY01000013">
    <property type="protein sequence ID" value="GJN93164.1"/>
    <property type="molecule type" value="Genomic_DNA"/>
</dbReference>
<evidence type="ECO:0000313" key="2">
    <source>
        <dbReference type="EMBL" id="GJN93164.1"/>
    </source>
</evidence>
<feature type="compositionally biased region" description="Basic and acidic residues" evidence="1">
    <location>
        <begin position="39"/>
        <end position="49"/>
    </location>
</feature>
<feature type="region of interest" description="Disordered" evidence="1">
    <location>
        <begin position="1"/>
        <end position="134"/>
    </location>
</feature>
<dbReference type="Proteomes" id="UP001342314">
    <property type="component" value="Unassembled WGS sequence"/>
</dbReference>
<feature type="region of interest" description="Disordered" evidence="1">
    <location>
        <begin position="148"/>
        <end position="168"/>
    </location>
</feature>
<evidence type="ECO:0000313" key="3">
    <source>
        <dbReference type="Proteomes" id="UP001342314"/>
    </source>
</evidence>
<protein>
    <submittedName>
        <fullName evidence="2">Uncharacterized protein</fullName>
    </submittedName>
</protein>
<sequence length="168" mass="17575">MAALLGKIKSAVSGHSEADSERGRASHTPAHHSHLNPAHADEPRAESRGRGLTATGRGGAGNMSRSRVRDGSQPAESAADVAAARSRSRSRARAHHHGEDLPVAAGRGGLGNVRSQSKGPAGSKERERAIEEEDKAVEARFAEKHKDDKWIGGRGGAGNVAHGEEPRV</sequence>
<proteinExistence type="predicted"/>
<dbReference type="InterPro" id="IPR022024">
    <property type="entry name" value="DUF3602"/>
</dbReference>
<accession>A0AAV5GT80</accession>
<feature type="compositionally biased region" description="Low complexity" evidence="1">
    <location>
        <begin position="75"/>
        <end position="85"/>
    </location>
</feature>
<comment type="caution">
    <text evidence="2">The sequence shown here is derived from an EMBL/GenBank/DDBJ whole genome shotgun (WGS) entry which is preliminary data.</text>
</comment>
<name>A0AAV5GT80_9BASI</name>
<organism evidence="2 3">
    <name type="scientific">Rhodotorula paludigena</name>
    <dbReference type="NCBI Taxonomy" id="86838"/>
    <lineage>
        <taxon>Eukaryota</taxon>
        <taxon>Fungi</taxon>
        <taxon>Dikarya</taxon>
        <taxon>Basidiomycota</taxon>
        <taxon>Pucciniomycotina</taxon>
        <taxon>Microbotryomycetes</taxon>
        <taxon>Sporidiobolales</taxon>
        <taxon>Sporidiobolaceae</taxon>
        <taxon>Rhodotorula</taxon>
    </lineage>
</organism>
<gene>
    <name evidence="2" type="ORF">Rhopal_006211-T1</name>
</gene>
<dbReference type="PANTHER" id="PTHR34693">
    <property type="entry name" value="PROTEIN PAR32"/>
    <property type="match status" value="1"/>
</dbReference>
<dbReference type="InterPro" id="IPR053203">
    <property type="entry name" value="Cisplatin_resist-associated"/>
</dbReference>
<evidence type="ECO:0000256" key="1">
    <source>
        <dbReference type="SAM" id="MobiDB-lite"/>
    </source>
</evidence>
<dbReference type="PANTHER" id="PTHR34693:SF1">
    <property type="entry name" value="PROTEIN PAR32"/>
    <property type="match status" value="1"/>
</dbReference>
<dbReference type="AlphaFoldDB" id="A0AAV5GT80"/>
<dbReference type="Pfam" id="PF12223">
    <property type="entry name" value="DUF3602"/>
    <property type="match status" value="1"/>
</dbReference>
<keyword evidence="3" id="KW-1185">Reference proteome</keyword>